<feature type="chain" id="PRO_5016382340" description="Secreted protein" evidence="1">
    <location>
        <begin position="22"/>
        <end position="65"/>
    </location>
</feature>
<dbReference type="EMBL" id="QGDO01000004">
    <property type="protein sequence ID" value="PWJ40830.1"/>
    <property type="molecule type" value="Genomic_DNA"/>
</dbReference>
<evidence type="ECO:0008006" key="4">
    <source>
        <dbReference type="Google" id="ProtNLM"/>
    </source>
</evidence>
<evidence type="ECO:0000313" key="2">
    <source>
        <dbReference type="EMBL" id="PWJ40830.1"/>
    </source>
</evidence>
<proteinExistence type="predicted"/>
<dbReference type="Proteomes" id="UP000245535">
    <property type="component" value="Unassembled WGS sequence"/>
</dbReference>
<feature type="signal peptide" evidence="1">
    <location>
        <begin position="1"/>
        <end position="21"/>
    </location>
</feature>
<protein>
    <recommendedName>
        <fullName evidence="4">Secreted protein</fullName>
    </recommendedName>
</protein>
<dbReference type="OrthoDB" id="617686at2"/>
<evidence type="ECO:0000256" key="1">
    <source>
        <dbReference type="SAM" id="SignalP"/>
    </source>
</evidence>
<name>A0A315Z9T8_SEDFL</name>
<keyword evidence="1" id="KW-0732">Signal</keyword>
<gene>
    <name evidence="2" type="ORF">BC781_10489</name>
</gene>
<dbReference type="RefSeq" id="WP_146201708.1">
    <property type="nucleotide sequence ID" value="NZ_QGDO01000004.1"/>
</dbReference>
<accession>A0A315Z9T8</accession>
<dbReference type="AlphaFoldDB" id="A0A315Z9T8"/>
<comment type="caution">
    <text evidence="2">The sequence shown here is derived from an EMBL/GenBank/DDBJ whole genome shotgun (WGS) entry which is preliminary data.</text>
</comment>
<organism evidence="2 3">
    <name type="scientific">Sediminitomix flava</name>
    <dbReference type="NCBI Taxonomy" id="379075"/>
    <lineage>
        <taxon>Bacteria</taxon>
        <taxon>Pseudomonadati</taxon>
        <taxon>Bacteroidota</taxon>
        <taxon>Cytophagia</taxon>
        <taxon>Cytophagales</taxon>
        <taxon>Flammeovirgaceae</taxon>
        <taxon>Sediminitomix</taxon>
    </lineage>
</organism>
<sequence>MRKLIAIIALFSLCLFFHSCNEETEIAPMQNTTNENQIAADSVNFMMIQSASYTDPNEEGESEEN</sequence>
<keyword evidence="3" id="KW-1185">Reference proteome</keyword>
<reference evidence="2 3" key="1">
    <citation type="submission" date="2018-03" db="EMBL/GenBank/DDBJ databases">
        <title>Genomic Encyclopedia of Archaeal and Bacterial Type Strains, Phase II (KMG-II): from individual species to whole genera.</title>
        <authorList>
            <person name="Goeker M."/>
        </authorList>
    </citation>
    <scope>NUCLEOTIDE SEQUENCE [LARGE SCALE GENOMIC DNA]</scope>
    <source>
        <strain evidence="2 3">DSM 28229</strain>
    </source>
</reference>
<evidence type="ECO:0000313" key="3">
    <source>
        <dbReference type="Proteomes" id="UP000245535"/>
    </source>
</evidence>